<evidence type="ECO:0000256" key="3">
    <source>
        <dbReference type="ARBA" id="ARBA00022475"/>
    </source>
</evidence>
<dbReference type="GO" id="GO:0005524">
    <property type="term" value="F:ATP binding"/>
    <property type="evidence" value="ECO:0007669"/>
    <property type="project" value="UniProtKB-KW"/>
</dbReference>
<dbReference type="InterPro" id="IPR017871">
    <property type="entry name" value="ABC_transporter-like_CS"/>
</dbReference>
<dbReference type="CDD" id="cd03215">
    <property type="entry name" value="ABC_Carb_Monos_II"/>
    <property type="match status" value="1"/>
</dbReference>
<reference evidence="10" key="1">
    <citation type="submission" date="2020-09" db="EMBL/GenBank/DDBJ databases">
        <title>New species isolated from human feces.</title>
        <authorList>
            <person name="Kitahara M."/>
            <person name="Shigeno Y."/>
            <person name="Shime M."/>
            <person name="Matsumoto Y."/>
            <person name="Nakamura S."/>
            <person name="Motooka D."/>
            <person name="Fukuoka S."/>
            <person name="Nishikawa H."/>
            <person name="Benno Y."/>
        </authorList>
    </citation>
    <scope>NUCLEOTIDE SEQUENCE</scope>
    <source>
        <strain evidence="10">MM59</strain>
    </source>
</reference>
<accession>A0A810QE57</accession>
<dbReference type="SUPFAM" id="SSF52540">
    <property type="entry name" value="P-loop containing nucleoside triphosphate hydrolases"/>
    <property type="match status" value="2"/>
</dbReference>
<evidence type="ECO:0000256" key="7">
    <source>
        <dbReference type="ARBA" id="ARBA00022967"/>
    </source>
</evidence>
<feature type="domain" description="ABC transporter" evidence="9">
    <location>
        <begin position="6"/>
        <end position="244"/>
    </location>
</feature>
<keyword evidence="11" id="KW-1185">Reference proteome</keyword>
<dbReference type="PANTHER" id="PTHR43790:SF4">
    <property type="entry name" value="GUANOSINE IMPORT ATP-BINDING PROTEIN NUPO"/>
    <property type="match status" value="1"/>
</dbReference>
<evidence type="ECO:0000259" key="9">
    <source>
        <dbReference type="PROSITE" id="PS50893"/>
    </source>
</evidence>
<evidence type="ECO:0000256" key="2">
    <source>
        <dbReference type="ARBA" id="ARBA00022448"/>
    </source>
</evidence>
<organism evidence="10 11">
    <name type="scientific">Pusillibacter faecalis</name>
    <dbReference type="NCBI Taxonomy" id="2714358"/>
    <lineage>
        <taxon>Bacteria</taxon>
        <taxon>Bacillati</taxon>
        <taxon>Bacillota</taxon>
        <taxon>Clostridia</taxon>
        <taxon>Eubacteriales</taxon>
        <taxon>Oscillospiraceae</taxon>
        <taxon>Pusillibacter</taxon>
    </lineage>
</organism>
<protein>
    <submittedName>
        <fullName evidence="10">Heme ABC transporter ATP-binding protein</fullName>
    </submittedName>
</protein>
<sequence length="518" mass="57612">MGTEILRMENITKIYSNGFAANKNVTFSVNAGEIHALAGENGAGKTTLMKILFGRESYQEGRILLRGQEVHIKDSLDAIGMGIGMVHQHFMQMPSLTVAENVILGIEPTKKGGVIFDQKKARQMTMEAAEKYQLHVDPDAKIKDLSVGMRQKVEILKELIRGIEILILDEPTAVLTPQETKELFDQLRFLRDQGYAIIFISHKLGEVMELCSRVTVLRRGRIMGTDLISNLDQSSLARMIVGRDVVTKMERGAQRPKHKVVEVKDLVYQNQEGRPVVNHLNFSIRAGEILGIAGVEGNGQSEVADLLCGMRPISHGNVCVNGTSINGLSVRKIRELGVSAISEDRLKFACAENLSVRDNIMSIYLNSKAFTKGMLLDMKKVNQYVAQCIQDYEIKCDSPDDPVRLLSGGNIQKVVVAREFTCGSNLIIASQPTRGIDVGTSEMIRKTLIRKARQEDVATLLISSDLNEVLEVSDRLLVMYKGQFVAHFTKPSEVSEELLGEYMLGNRHMSEKEMGEYV</sequence>
<dbReference type="PROSITE" id="PS50893">
    <property type="entry name" value="ABC_TRANSPORTER_2"/>
    <property type="match status" value="2"/>
</dbReference>
<dbReference type="FunFam" id="3.40.50.300:FF:000127">
    <property type="entry name" value="Ribose import ATP-binding protein RbsA"/>
    <property type="match status" value="1"/>
</dbReference>
<dbReference type="InterPro" id="IPR003593">
    <property type="entry name" value="AAA+_ATPase"/>
</dbReference>
<dbReference type="InterPro" id="IPR027417">
    <property type="entry name" value="P-loop_NTPase"/>
</dbReference>
<dbReference type="AlphaFoldDB" id="A0A810QE57"/>
<dbReference type="KEGG" id="pfaa:MM59RIKEN_12900"/>
<keyword evidence="7" id="KW-1278">Translocase</keyword>
<keyword evidence="4" id="KW-0677">Repeat</keyword>
<evidence type="ECO:0000313" key="11">
    <source>
        <dbReference type="Proteomes" id="UP000679848"/>
    </source>
</evidence>
<dbReference type="Gene3D" id="3.40.50.300">
    <property type="entry name" value="P-loop containing nucleotide triphosphate hydrolases"/>
    <property type="match status" value="2"/>
</dbReference>
<feature type="domain" description="ABC transporter" evidence="9">
    <location>
        <begin position="261"/>
        <end position="506"/>
    </location>
</feature>
<dbReference type="InterPro" id="IPR050107">
    <property type="entry name" value="ABC_carbohydrate_import_ATPase"/>
</dbReference>
<proteinExistence type="predicted"/>
<dbReference type="PROSITE" id="PS00211">
    <property type="entry name" value="ABC_TRANSPORTER_1"/>
    <property type="match status" value="2"/>
</dbReference>
<evidence type="ECO:0000256" key="1">
    <source>
        <dbReference type="ARBA" id="ARBA00004202"/>
    </source>
</evidence>
<evidence type="ECO:0000256" key="4">
    <source>
        <dbReference type="ARBA" id="ARBA00022737"/>
    </source>
</evidence>
<dbReference type="EMBL" id="AP023420">
    <property type="protein sequence ID" value="BCK83971.1"/>
    <property type="molecule type" value="Genomic_DNA"/>
</dbReference>
<keyword evidence="5" id="KW-0547">Nucleotide-binding</keyword>
<keyword evidence="6 10" id="KW-0067">ATP-binding</keyword>
<evidence type="ECO:0000313" key="10">
    <source>
        <dbReference type="EMBL" id="BCK83971.1"/>
    </source>
</evidence>
<dbReference type="Proteomes" id="UP000679848">
    <property type="component" value="Chromosome"/>
</dbReference>
<gene>
    <name evidence="10" type="ORF">MM59RIKEN_12900</name>
</gene>
<dbReference type="PANTHER" id="PTHR43790">
    <property type="entry name" value="CARBOHYDRATE TRANSPORT ATP-BINDING PROTEIN MG119-RELATED"/>
    <property type="match status" value="1"/>
</dbReference>
<comment type="subcellular location">
    <subcellularLocation>
        <location evidence="1">Cell membrane</location>
        <topology evidence="1">Peripheral membrane protein</topology>
    </subcellularLocation>
</comment>
<dbReference type="GO" id="GO:0005886">
    <property type="term" value="C:plasma membrane"/>
    <property type="evidence" value="ECO:0007669"/>
    <property type="project" value="UniProtKB-SubCell"/>
</dbReference>
<evidence type="ECO:0000256" key="8">
    <source>
        <dbReference type="ARBA" id="ARBA00023136"/>
    </source>
</evidence>
<dbReference type="Pfam" id="PF00005">
    <property type="entry name" value="ABC_tran"/>
    <property type="match status" value="2"/>
</dbReference>
<evidence type="ECO:0000256" key="5">
    <source>
        <dbReference type="ARBA" id="ARBA00022741"/>
    </source>
</evidence>
<keyword evidence="8" id="KW-0472">Membrane</keyword>
<dbReference type="CDD" id="cd03216">
    <property type="entry name" value="ABC_Carb_Monos_I"/>
    <property type="match status" value="1"/>
</dbReference>
<keyword evidence="3" id="KW-1003">Cell membrane</keyword>
<dbReference type="GO" id="GO:0016887">
    <property type="term" value="F:ATP hydrolysis activity"/>
    <property type="evidence" value="ECO:0007669"/>
    <property type="project" value="InterPro"/>
</dbReference>
<name>A0A810QE57_9FIRM</name>
<evidence type="ECO:0000256" key="6">
    <source>
        <dbReference type="ARBA" id="ARBA00022840"/>
    </source>
</evidence>
<keyword evidence="2" id="KW-0813">Transport</keyword>
<dbReference type="InterPro" id="IPR003439">
    <property type="entry name" value="ABC_transporter-like_ATP-bd"/>
</dbReference>
<dbReference type="RefSeq" id="WP_187027860.1">
    <property type="nucleotide sequence ID" value="NZ_AP023420.1"/>
</dbReference>
<dbReference type="SMART" id="SM00382">
    <property type="entry name" value="AAA"/>
    <property type="match status" value="1"/>
</dbReference>